<feature type="transmembrane region" description="Helical" evidence="1">
    <location>
        <begin position="12"/>
        <end position="35"/>
    </location>
</feature>
<comment type="caution">
    <text evidence="2">The sequence shown here is derived from an EMBL/GenBank/DDBJ whole genome shotgun (WGS) entry which is preliminary data.</text>
</comment>
<feature type="transmembrane region" description="Helical" evidence="1">
    <location>
        <begin position="77"/>
        <end position="95"/>
    </location>
</feature>
<feature type="transmembrane region" description="Helical" evidence="1">
    <location>
        <begin position="275"/>
        <end position="294"/>
    </location>
</feature>
<evidence type="ECO:0000256" key="1">
    <source>
        <dbReference type="SAM" id="Phobius"/>
    </source>
</evidence>
<name>A0A918JV93_9FLAO</name>
<dbReference type="EMBL" id="BMWS01000011">
    <property type="protein sequence ID" value="GGX17762.1"/>
    <property type="molecule type" value="Genomic_DNA"/>
</dbReference>
<proteinExistence type="predicted"/>
<sequence>MVYLKKHIHIALGYFLIIALLGVLLRLFTIIVVPANYRYIVHTHSHIALLGWVYTALTTIIYTIYITKKAIPKIYKIIFWSTQVTILGMLITFPFMGYALFSIIFSTLFLLTSYWFVWFFITYTTKEQKSTISYTYIRTSLYYMILSSIGPWSLGVIMNTLGSSSIWYKIAIYFYLHFQYNGWYIVALFGIFFYTLEKNNISISKTKSKILYLTLQIGILFSFFLSVLWTEPHPIFYILGGTGAVFQIFAYYIFIKIIIKHRSKLYQHIHTTERILLKIALILLGLKIILQAISATPYFSRLTYSIIDFVIGYLHLTFLGVVSLSIFAFLGHLQLLKLSKFSIILFFIGFLGSEFLIIYKGLATWLQFPIFSYYFLSLAILSSCILFSILYLLLYQLKS</sequence>
<dbReference type="Proteomes" id="UP000601108">
    <property type="component" value="Unassembled WGS sequence"/>
</dbReference>
<feature type="transmembrane region" description="Helical" evidence="1">
    <location>
        <begin position="181"/>
        <end position="197"/>
    </location>
</feature>
<feature type="transmembrane region" description="Helical" evidence="1">
    <location>
        <begin position="47"/>
        <end position="65"/>
    </location>
</feature>
<protein>
    <submittedName>
        <fullName evidence="2">Uncharacterized protein</fullName>
    </submittedName>
</protein>
<evidence type="ECO:0000313" key="3">
    <source>
        <dbReference type="Proteomes" id="UP000601108"/>
    </source>
</evidence>
<keyword evidence="3" id="KW-1185">Reference proteome</keyword>
<feature type="transmembrane region" description="Helical" evidence="1">
    <location>
        <begin position="306"/>
        <end position="329"/>
    </location>
</feature>
<feature type="transmembrane region" description="Helical" evidence="1">
    <location>
        <begin position="141"/>
        <end position="161"/>
    </location>
</feature>
<dbReference type="RefSeq" id="WP_027414315.1">
    <property type="nucleotide sequence ID" value="NZ_BMWS01000011.1"/>
</dbReference>
<keyword evidence="1" id="KW-1133">Transmembrane helix</keyword>
<feature type="transmembrane region" description="Helical" evidence="1">
    <location>
        <begin position="371"/>
        <end position="394"/>
    </location>
</feature>
<evidence type="ECO:0000313" key="2">
    <source>
        <dbReference type="EMBL" id="GGX17762.1"/>
    </source>
</evidence>
<keyword evidence="1" id="KW-0472">Membrane</keyword>
<feature type="transmembrane region" description="Helical" evidence="1">
    <location>
        <begin position="209"/>
        <end position="229"/>
    </location>
</feature>
<keyword evidence="1" id="KW-0812">Transmembrane</keyword>
<feature type="transmembrane region" description="Helical" evidence="1">
    <location>
        <begin position="101"/>
        <end position="121"/>
    </location>
</feature>
<feature type="transmembrane region" description="Helical" evidence="1">
    <location>
        <begin position="235"/>
        <end position="254"/>
    </location>
</feature>
<dbReference type="AlphaFoldDB" id="A0A918JV93"/>
<feature type="transmembrane region" description="Helical" evidence="1">
    <location>
        <begin position="341"/>
        <end position="359"/>
    </location>
</feature>
<reference evidence="2 3" key="1">
    <citation type="journal article" date="2014" name="Int. J. Syst. Evol. Microbiol.">
        <title>Complete genome sequence of Corynebacterium casei LMG S-19264T (=DSM 44701T), isolated from a smear-ripened cheese.</title>
        <authorList>
            <consortium name="US DOE Joint Genome Institute (JGI-PGF)"/>
            <person name="Walter F."/>
            <person name="Albersmeier A."/>
            <person name="Kalinowski J."/>
            <person name="Ruckert C."/>
        </authorList>
    </citation>
    <scope>NUCLEOTIDE SEQUENCE [LARGE SCALE GENOMIC DNA]</scope>
    <source>
        <strain evidence="2 3">KCTC 12285</strain>
    </source>
</reference>
<gene>
    <name evidence="2" type="ORF">GCM10007384_18950</name>
</gene>
<accession>A0A918JV93</accession>
<organism evidence="2 3">
    <name type="scientific">Aquimarina muelleri</name>
    <dbReference type="NCBI Taxonomy" id="279356"/>
    <lineage>
        <taxon>Bacteria</taxon>
        <taxon>Pseudomonadati</taxon>
        <taxon>Bacteroidota</taxon>
        <taxon>Flavobacteriia</taxon>
        <taxon>Flavobacteriales</taxon>
        <taxon>Flavobacteriaceae</taxon>
        <taxon>Aquimarina</taxon>
    </lineage>
</organism>